<evidence type="ECO:0000313" key="3">
    <source>
        <dbReference type="EMBL" id="MDK7241654.1"/>
    </source>
</evidence>
<feature type="transmembrane region" description="Helical" evidence="2">
    <location>
        <begin position="6"/>
        <end position="23"/>
    </location>
</feature>
<protein>
    <submittedName>
        <fullName evidence="3">Phage holin family protein</fullName>
    </submittedName>
</protein>
<reference evidence="3" key="1">
    <citation type="submission" date="2023-05" db="EMBL/GenBank/DDBJ databases">
        <title>Cataloging the Phylogenetic Diversity of Human Bladder Bacteria.</title>
        <authorList>
            <person name="Du J."/>
        </authorList>
    </citation>
    <scope>NUCLEOTIDE SEQUENCE</scope>
    <source>
        <strain evidence="3">UMB1050</strain>
    </source>
</reference>
<keyword evidence="2" id="KW-1133">Transmembrane helix</keyword>
<keyword evidence="2" id="KW-0472">Membrane</keyword>
<accession>A0AAW6XY41</accession>
<feature type="transmembrane region" description="Helical" evidence="2">
    <location>
        <begin position="60"/>
        <end position="79"/>
    </location>
</feature>
<feature type="region of interest" description="Disordered" evidence="1">
    <location>
        <begin position="87"/>
        <end position="112"/>
    </location>
</feature>
<organism evidence="3 4">
    <name type="scientific">Neisseria subflava</name>
    <dbReference type="NCBI Taxonomy" id="28449"/>
    <lineage>
        <taxon>Bacteria</taxon>
        <taxon>Pseudomonadati</taxon>
        <taxon>Pseudomonadota</taxon>
        <taxon>Betaproteobacteria</taxon>
        <taxon>Neisseriales</taxon>
        <taxon>Neisseriaceae</taxon>
        <taxon>Neisseria</taxon>
    </lineage>
</organism>
<name>A0AAW6XY41_NEISU</name>
<sequence>MNTVQSAAVIALSLTAAIRIILFDTRGKTHKPLSAAIAYLSIVWFCSLALAAAFSIKSLTIWLLIFGLALHTGAVLWSGGNISKIHPKKTRPSTENQGFLNRASKKIPQENI</sequence>
<keyword evidence="2" id="KW-0812">Transmembrane</keyword>
<gene>
    <name evidence="3" type="ORF">QP451_01165</name>
</gene>
<evidence type="ECO:0000313" key="4">
    <source>
        <dbReference type="Proteomes" id="UP001236303"/>
    </source>
</evidence>
<evidence type="ECO:0000256" key="1">
    <source>
        <dbReference type="SAM" id="MobiDB-lite"/>
    </source>
</evidence>
<dbReference type="AlphaFoldDB" id="A0AAW6XY41"/>
<evidence type="ECO:0000256" key="2">
    <source>
        <dbReference type="SAM" id="Phobius"/>
    </source>
</evidence>
<dbReference type="EMBL" id="JASOPA010000001">
    <property type="protein sequence ID" value="MDK7241654.1"/>
    <property type="molecule type" value="Genomic_DNA"/>
</dbReference>
<dbReference type="RefSeq" id="WP_141759940.1">
    <property type="nucleotide sequence ID" value="NZ_JASOPA010000001.1"/>
</dbReference>
<proteinExistence type="predicted"/>
<feature type="transmembrane region" description="Helical" evidence="2">
    <location>
        <begin position="35"/>
        <end position="54"/>
    </location>
</feature>
<dbReference type="Proteomes" id="UP001236303">
    <property type="component" value="Unassembled WGS sequence"/>
</dbReference>
<comment type="caution">
    <text evidence="3">The sequence shown here is derived from an EMBL/GenBank/DDBJ whole genome shotgun (WGS) entry which is preliminary data.</text>
</comment>